<reference evidence="2" key="2">
    <citation type="journal article" date="2021" name="Microbiome">
        <title>Successional dynamics and alternative stable states in a saline activated sludge microbial community over 9 years.</title>
        <authorList>
            <person name="Wang Y."/>
            <person name="Ye J."/>
            <person name="Ju F."/>
            <person name="Liu L."/>
            <person name="Boyd J.A."/>
            <person name="Deng Y."/>
            <person name="Parks D.H."/>
            <person name="Jiang X."/>
            <person name="Yin X."/>
            <person name="Woodcroft B.J."/>
            <person name="Tyson G.W."/>
            <person name="Hugenholtz P."/>
            <person name="Polz M.F."/>
            <person name="Zhang T."/>
        </authorList>
    </citation>
    <scope>NUCLEOTIDE SEQUENCE</scope>
    <source>
        <strain evidence="2">HKST-UBA80</strain>
    </source>
</reference>
<dbReference type="Gene3D" id="3.40.50.2000">
    <property type="entry name" value="Glycogen Phosphorylase B"/>
    <property type="match status" value="1"/>
</dbReference>
<feature type="domain" description="Glycosyl transferase family 1" evidence="1">
    <location>
        <begin position="5"/>
        <end position="110"/>
    </location>
</feature>
<comment type="caution">
    <text evidence="2">The sequence shown here is derived from an EMBL/GenBank/DDBJ whole genome shotgun (WGS) entry which is preliminary data.</text>
</comment>
<evidence type="ECO:0000313" key="3">
    <source>
        <dbReference type="Proteomes" id="UP000714817"/>
    </source>
</evidence>
<protein>
    <submittedName>
        <fullName evidence="2">Glycosyltransferase</fullName>
        <ecNumber evidence="2">2.4.-.-</ecNumber>
    </submittedName>
</protein>
<dbReference type="SUPFAM" id="SSF53756">
    <property type="entry name" value="UDP-Glycosyltransferase/glycogen phosphorylase"/>
    <property type="match status" value="1"/>
</dbReference>
<dbReference type="Proteomes" id="UP000714817">
    <property type="component" value="Unassembled WGS sequence"/>
</dbReference>
<feature type="non-terminal residue" evidence="2">
    <location>
        <position position="1"/>
    </location>
</feature>
<name>A0A955IVZ0_UNCKA</name>
<dbReference type="GO" id="GO:0016757">
    <property type="term" value="F:glycosyltransferase activity"/>
    <property type="evidence" value="ECO:0007669"/>
    <property type="project" value="UniProtKB-KW"/>
</dbReference>
<keyword evidence="2" id="KW-0808">Transferase</keyword>
<organism evidence="2 3">
    <name type="scientific">candidate division WWE3 bacterium</name>
    <dbReference type="NCBI Taxonomy" id="2053526"/>
    <lineage>
        <taxon>Bacteria</taxon>
        <taxon>Katanobacteria</taxon>
    </lineage>
</organism>
<dbReference type="PANTHER" id="PTHR45947">
    <property type="entry name" value="SULFOQUINOVOSYL TRANSFERASE SQD2"/>
    <property type="match status" value="1"/>
</dbReference>
<dbReference type="PANTHER" id="PTHR45947:SF3">
    <property type="entry name" value="SULFOQUINOVOSYL TRANSFERASE SQD2"/>
    <property type="match status" value="1"/>
</dbReference>
<dbReference type="AlphaFoldDB" id="A0A955IVZ0"/>
<dbReference type="EC" id="2.4.-.-" evidence="2"/>
<reference evidence="2" key="1">
    <citation type="submission" date="2020-04" db="EMBL/GenBank/DDBJ databases">
        <authorList>
            <person name="Zhang T."/>
        </authorList>
    </citation>
    <scope>NUCLEOTIDE SEQUENCE</scope>
    <source>
        <strain evidence="2">HKST-UBA80</strain>
    </source>
</reference>
<gene>
    <name evidence="2" type="ORF">KDA10_00895</name>
</gene>
<accession>A0A955IVZ0</accession>
<dbReference type="InterPro" id="IPR050194">
    <property type="entry name" value="Glycosyltransferase_grp1"/>
</dbReference>
<keyword evidence="2" id="KW-0328">Glycosyltransferase</keyword>
<dbReference type="EMBL" id="JAGQNY010000003">
    <property type="protein sequence ID" value="MCA9301909.1"/>
    <property type="molecule type" value="Genomic_DNA"/>
</dbReference>
<proteinExistence type="predicted"/>
<evidence type="ECO:0000313" key="2">
    <source>
        <dbReference type="EMBL" id="MCA9301909.1"/>
    </source>
</evidence>
<sequence>NSLGINLVVVGEGPDFSRLKSLACQNVTFLGYVPEDRKIILMKNAEAVIIPQIEDFGIVPLESMACGTPVIAYNSGGSTETVVPGISGILYKEQSADAIKEVINRYSKNKFNPDLCIVRAENFSKEIFSRIVKDYVDSVYSDGHVFSN</sequence>
<evidence type="ECO:0000259" key="1">
    <source>
        <dbReference type="Pfam" id="PF00534"/>
    </source>
</evidence>
<dbReference type="InterPro" id="IPR001296">
    <property type="entry name" value="Glyco_trans_1"/>
</dbReference>
<dbReference type="Pfam" id="PF00534">
    <property type="entry name" value="Glycos_transf_1"/>
    <property type="match status" value="1"/>
</dbReference>